<dbReference type="RefSeq" id="WP_184530468.1">
    <property type="nucleotide sequence ID" value="NZ_JBHLZA010000020.1"/>
</dbReference>
<keyword evidence="3" id="KW-1185">Reference proteome</keyword>
<dbReference type="AlphaFoldDB" id="A0A7X0LXB6"/>
<protein>
    <recommendedName>
        <fullName evidence="4">Beta-carotene 15,15'-monooxygenase</fullName>
    </recommendedName>
</protein>
<reference evidence="2 3" key="1">
    <citation type="submission" date="2020-08" db="EMBL/GenBank/DDBJ databases">
        <title>Genomic Encyclopedia of Type Strains, Phase IV (KMG-IV): sequencing the most valuable type-strain genomes for metagenomic binning, comparative biology and taxonomic classification.</title>
        <authorList>
            <person name="Goeker M."/>
        </authorList>
    </citation>
    <scope>NUCLEOTIDE SEQUENCE [LARGE SCALE GENOMIC DNA]</scope>
    <source>
        <strain evidence="2 3">DSM 5391</strain>
    </source>
</reference>
<evidence type="ECO:0000313" key="2">
    <source>
        <dbReference type="EMBL" id="MBB6448001.1"/>
    </source>
</evidence>
<feature type="transmembrane region" description="Helical" evidence="1">
    <location>
        <begin position="42"/>
        <end position="62"/>
    </location>
</feature>
<feature type="transmembrane region" description="Helical" evidence="1">
    <location>
        <begin position="71"/>
        <end position="90"/>
    </location>
</feature>
<dbReference type="Proteomes" id="UP000531594">
    <property type="component" value="Unassembled WGS sequence"/>
</dbReference>
<gene>
    <name evidence="2" type="ORF">HNR53_004727</name>
</gene>
<evidence type="ECO:0000313" key="3">
    <source>
        <dbReference type="Proteomes" id="UP000531594"/>
    </source>
</evidence>
<organism evidence="2 3">
    <name type="scientific">Bacillus benzoevorans</name>
    <dbReference type="NCBI Taxonomy" id="1456"/>
    <lineage>
        <taxon>Bacteria</taxon>
        <taxon>Bacillati</taxon>
        <taxon>Bacillota</taxon>
        <taxon>Bacilli</taxon>
        <taxon>Bacillales</taxon>
        <taxon>Bacillaceae</taxon>
        <taxon>Bacillus</taxon>
    </lineage>
</organism>
<name>A0A7X0LXB6_9BACI</name>
<sequence length="353" mass="40591">MVLKRDIYRNSMLILLLIVLGSNISLYHTTFGINILPDNPNGVVVGSMLDLALISPILYLGWRQNWSWKNVITAIAGGLVLIRFLIPMTYLAPFEIATWAGFAVEGSIILFEILILTKLVKYLPIIVRSVKESHLPVVFSFSSAVDNHIKPNPIIRIICSEMLMFYYAFASWKKKSQKNNNMFTLHQKSSLIAFQIMMIHAIILETLGIHFWLHEKSFILSLIILIFNIYSAIFFVGDLQAVRHNPLLVTGECMYLSLGLMKRMKVNWSDINVIIDEPKLLTQKRSKDTIEFIAWDFEAIHPNIILKLKHPIKATLLMGINKEYEQVAIRVDEPNRFKDMVKEQVKYVGEKIE</sequence>
<feature type="transmembrane region" description="Helical" evidence="1">
    <location>
        <begin position="191"/>
        <end position="212"/>
    </location>
</feature>
<keyword evidence="1" id="KW-0472">Membrane</keyword>
<feature type="transmembrane region" description="Helical" evidence="1">
    <location>
        <begin position="218"/>
        <end position="237"/>
    </location>
</feature>
<evidence type="ECO:0008006" key="4">
    <source>
        <dbReference type="Google" id="ProtNLM"/>
    </source>
</evidence>
<keyword evidence="1" id="KW-0812">Transmembrane</keyword>
<feature type="transmembrane region" description="Helical" evidence="1">
    <location>
        <begin position="12"/>
        <end position="36"/>
    </location>
</feature>
<feature type="transmembrane region" description="Helical" evidence="1">
    <location>
        <begin position="153"/>
        <end position="170"/>
    </location>
</feature>
<accession>A0A7X0LXB6</accession>
<proteinExistence type="predicted"/>
<comment type="caution">
    <text evidence="2">The sequence shown here is derived from an EMBL/GenBank/DDBJ whole genome shotgun (WGS) entry which is preliminary data.</text>
</comment>
<evidence type="ECO:0000256" key="1">
    <source>
        <dbReference type="SAM" id="Phobius"/>
    </source>
</evidence>
<keyword evidence="1" id="KW-1133">Transmembrane helix</keyword>
<dbReference type="EMBL" id="JACHGK010000041">
    <property type="protein sequence ID" value="MBB6448001.1"/>
    <property type="molecule type" value="Genomic_DNA"/>
</dbReference>